<feature type="compositionally biased region" description="Basic and acidic residues" evidence="1">
    <location>
        <begin position="24"/>
        <end position="49"/>
    </location>
</feature>
<name>A0A6C0DAF3_9ZZZZ</name>
<evidence type="ECO:0000313" key="2">
    <source>
        <dbReference type="EMBL" id="QHT13362.1"/>
    </source>
</evidence>
<dbReference type="EMBL" id="MN739566">
    <property type="protein sequence ID" value="QHT13362.1"/>
    <property type="molecule type" value="Genomic_DNA"/>
</dbReference>
<proteinExistence type="predicted"/>
<feature type="region of interest" description="Disordered" evidence="1">
    <location>
        <begin position="1"/>
        <end position="63"/>
    </location>
</feature>
<organism evidence="2">
    <name type="scientific">viral metagenome</name>
    <dbReference type="NCBI Taxonomy" id="1070528"/>
    <lineage>
        <taxon>unclassified sequences</taxon>
        <taxon>metagenomes</taxon>
        <taxon>organismal metagenomes</taxon>
    </lineage>
</organism>
<evidence type="ECO:0000256" key="1">
    <source>
        <dbReference type="SAM" id="MobiDB-lite"/>
    </source>
</evidence>
<dbReference type="AlphaFoldDB" id="A0A6C0DAF3"/>
<sequence>MTSNYDITQILGGGRGKGKGKREKKNDKKEKKHASERNHSWSREKREQAEGQVHQFPHPGHPSWNIDLGNGEVLESKIGFVESIAGHDLMVRTMRGALVRARIRKGKVCGKKVDYDKWNEHITKCPLAKIPVPSESIVVVIQQVFGGWAVVYVYTHDEIDIMTDAEIFDALYTSEDDVDDEFAEFFDYERDETVPPTVEELLIAKLAPKVSRGSYEEDIMRLVKSVVEEESEMCDPMEKDVDPVEQCLMMGLVAH</sequence>
<protein>
    <submittedName>
        <fullName evidence="2">Uncharacterized protein</fullName>
    </submittedName>
</protein>
<accession>A0A6C0DAF3</accession>
<reference evidence="2" key="1">
    <citation type="journal article" date="2020" name="Nature">
        <title>Giant virus diversity and host interactions through global metagenomics.</title>
        <authorList>
            <person name="Schulz F."/>
            <person name="Roux S."/>
            <person name="Paez-Espino D."/>
            <person name="Jungbluth S."/>
            <person name="Walsh D.A."/>
            <person name="Denef V.J."/>
            <person name="McMahon K.D."/>
            <person name="Konstantinidis K.T."/>
            <person name="Eloe-Fadrosh E.A."/>
            <person name="Kyrpides N.C."/>
            <person name="Woyke T."/>
        </authorList>
    </citation>
    <scope>NUCLEOTIDE SEQUENCE</scope>
    <source>
        <strain evidence="2">GVMAG-M-3300023174-131</strain>
    </source>
</reference>